<keyword evidence="3" id="KW-0378">Hydrolase</keyword>
<feature type="domain" description="Glycoside hydrolase family 38 central" evidence="5">
    <location>
        <begin position="512"/>
        <end position="590"/>
    </location>
</feature>
<dbReference type="SUPFAM" id="SSF88713">
    <property type="entry name" value="Glycoside hydrolase/deacetylase"/>
    <property type="match status" value="1"/>
</dbReference>
<evidence type="ECO:0000256" key="1">
    <source>
        <dbReference type="ARBA" id="ARBA00009792"/>
    </source>
</evidence>
<evidence type="ECO:0000256" key="4">
    <source>
        <dbReference type="ARBA" id="ARBA00023295"/>
    </source>
</evidence>
<dbReference type="Pfam" id="PF07748">
    <property type="entry name" value="Glyco_hydro_38C"/>
    <property type="match status" value="1"/>
</dbReference>
<dbReference type="InterPro" id="IPR013780">
    <property type="entry name" value="Glyco_hydro_b"/>
</dbReference>
<dbReference type="EMBL" id="CP159837">
    <property type="protein sequence ID" value="XCM37113.1"/>
    <property type="molecule type" value="Genomic_DNA"/>
</dbReference>
<dbReference type="InterPro" id="IPR011682">
    <property type="entry name" value="Glyco_hydro_38_C"/>
</dbReference>
<dbReference type="GO" id="GO:0006013">
    <property type="term" value="P:mannose metabolic process"/>
    <property type="evidence" value="ECO:0007669"/>
    <property type="project" value="InterPro"/>
</dbReference>
<comment type="similarity">
    <text evidence="1">Belongs to the glycosyl hydrolase 38 family.</text>
</comment>
<name>A0AAU8JEC5_9CYAN</name>
<dbReference type="Gene3D" id="2.70.98.30">
    <property type="entry name" value="Golgi alpha-mannosidase II, domain 4"/>
    <property type="match status" value="1"/>
</dbReference>
<dbReference type="Gene3D" id="2.60.40.1180">
    <property type="entry name" value="Golgi alpha-mannosidase II"/>
    <property type="match status" value="1"/>
</dbReference>
<evidence type="ECO:0000313" key="6">
    <source>
        <dbReference type="EMBL" id="XCM37113.1"/>
    </source>
</evidence>
<dbReference type="CDD" id="cd10789">
    <property type="entry name" value="GH38N_AMII_ER_cytosolic"/>
    <property type="match status" value="1"/>
</dbReference>
<dbReference type="Pfam" id="PF17677">
    <property type="entry name" value="Glyco_hydro38C2"/>
    <property type="match status" value="1"/>
</dbReference>
<dbReference type="InterPro" id="IPR000602">
    <property type="entry name" value="Glyco_hydro_38_N"/>
</dbReference>
<proteinExistence type="inferred from homology"/>
<dbReference type="InterPro" id="IPR011330">
    <property type="entry name" value="Glyco_hydro/deAcase_b/a-brl"/>
</dbReference>
<protein>
    <submittedName>
        <fullName evidence="6">Alpha-mannosidase</fullName>
    </submittedName>
</protein>
<evidence type="ECO:0000256" key="2">
    <source>
        <dbReference type="ARBA" id="ARBA00022723"/>
    </source>
</evidence>
<dbReference type="RefSeq" id="WP_354635393.1">
    <property type="nucleotide sequence ID" value="NZ_CP159837.1"/>
</dbReference>
<evidence type="ECO:0000256" key="3">
    <source>
        <dbReference type="ARBA" id="ARBA00022801"/>
    </source>
</evidence>
<dbReference type="InterPro" id="IPR011013">
    <property type="entry name" value="Gal_mutarotase_sf_dom"/>
</dbReference>
<dbReference type="GO" id="GO:0030246">
    <property type="term" value="F:carbohydrate binding"/>
    <property type="evidence" value="ECO:0007669"/>
    <property type="project" value="InterPro"/>
</dbReference>
<accession>A0AAU8JEC5</accession>
<keyword evidence="2" id="KW-0479">Metal-binding</keyword>
<dbReference type="GO" id="GO:0004559">
    <property type="term" value="F:alpha-mannosidase activity"/>
    <property type="evidence" value="ECO:0007669"/>
    <property type="project" value="InterPro"/>
</dbReference>
<dbReference type="Gene3D" id="3.20.110.10">
    <property type="entry name" value="Glycoside hydrolase 38, N terminal domain"/>
    <property type="match status" value="1"/>
</dbReference>
<dbReference type="SUPFAM" id="SSF74650">
    <property type="entry name" value="Galactose mutarotase-like"/>
    <property type="match status" value="1"/>
</dbReference>
<dbReference type="InterPro" id="IPR015341">
    <property type="entry name" value="Glyco_hydro_38_cen"/>
</dbReference>
<keyword evidence="4" id="KW-0326">Glycosidase</keyword>
<gene>
    <name evidence="6" type="ORF">ABWT76_005927</name>
</gene>
<dbReference type="Pfam" id="PF01074">
    <property type="entry name" value="Glyco_hydro_38N"/>
    <property type="match status" value="1"/>
</dbReference>
<dbReference type="AlphaFoldDB" id="A0AAU8JEC5"/>
<reference evidence="6" key="1">
    <citation type="submission" date="2024-07" db="EMBL/GenBank/DDBJ databases">
        <authorList>
            <person name="Kim Y.J."/>
            <person name="Jeong J.Y."/>
        </authorList>
    </citation>
    <scope>NUCLEOTIDE SEQUENCE</scope>
    <source>
        <strain evidence="6">GIHE-MW2</strain>
    </source>
</reference>
<dbReference type="Gene3D" id="1.20.1270.50">
    <property type="entry name" value="Glycoside hydrolase family 38, central domain"/>
    <property type="match status" value="1"/>
</dbReference>
<dbReference type="SUPFAM" id="SSF88688">
    <property type="entry name" value="Families 57/38 glycoside transferase middle domain"/>
    <property type="match status" value="1"/>
</dbReference>
<evidence type="ECO:0000259" key="5">
    <source>
        <dbReference type="SMART" id="SM00872"/>
    </source>
</evidence>
<dbReference type="PANTHER" id="PTHR46017">
    <property type="entry name" value="ALPHA-MANNOSIDASE 2C1"/>
    <property type="match status" value="1"/>
</dbReference>
<dbReference type="GO" id="GO:0046872">
    <property type="term" value="F:metal ion binding"/>
    <property type="evidence" value="ECO:0007669"/>
    <property type="project" value="UniProtKB-KW"/>
</dbReference>
<dbReference type="InterPro" id="IPR028995">
    <property type="entry name" value="Glyco_hydro_57/38_cen_sf"/>
</dbReference>
<dbReference type="InterPro" id="IPR037094">
    <property type="entry name" value="Glyco_hydro_38_cen_sf"/>
</dbReference>
<dbReference type="InterPro" id="IPR027291">
    <property type="entry name" value="Glyco_hydro_38_N_sf"/>
</dbReference>
<dbReference type="InterPro" id="IPR041147">
    <property type="entry name" value="GH38_C"/>
</dbReference>
<dbReference type="GO" id="GO:0009313">
    <property type="term" value="P:oligosaccharide catabolic process"/>
    <property type="evidence" value="ECO:0007669"/>
    <property type="project" value="TreeGrafter"/>
</dbReference>
<sequence length="1104" mass="126587">MIETQTTENQENLDVIEAIAHLRQLTQVNLQNHWHYCQENLDISQVNHFPNGDLGHNWPIAELNEKAHIAWSAKKEVIWLTQTIAIPPDLQGYPLAGFSLRLALLWWAEDAQVFANGELLQSGDLFDCNVIILVSQTVVPGEKITLTLRLVSPGHDPGALVRSQLIYQPADPQEIDPGFVADELTILWKYLQNYAPDSQELIHLFKQQIHLINWSAVHHRETFNQSLGLIRENLRSLLSQIPNIPHKISLLGHAHLDMAWLWPISETWTAAQRTFTSVLNLMKEFPDLTFGHSTAALYEWIETHRPDLFLAIQKQVKAGRWEILAGLWVEPELNIISGESIVRQLLYGQRYCLAKFGQLAPVAWLPDTFGFCWQLPQLLTQGGIQYFVTQKLRWNDTTEFPYSLFWWESPDGSRIFSLMSAPIGKDIQPVEMAEYAMDWQQKTGINHALWLPGVGDHGGGPTREMLEVAEKWQYSPFIPQLDCTTSEAYLQQLSQEKISKNLPIWQNELYLEFHRGCYTTYGRQKQWNRRCERLLYEAELFSSLAQIIGDLPYPKAELETAWKQVLFNQFHDILPGSSIPEVYEEVNQSWQKAERVAKNILDRALKAILHQIDLPQPPRVDAKLIVIFNSLNWSRSEVLAVDLTTISAAGKSWKVYDRAGEEVRSQLTENSLLFYAADISSIGYNTFWLVGDINPDIPDSVNQPVGAKHSRMNLPDQVKTYLRECFAPTNFDKNNQDLPLILENDLLRVIVDPETGNLQSIFDKVNQREILSDAGNKLQAFQDSGQYWDAWNIDPNYAEHPLNPPVLKAIFWEEYGPIQWRLRVIRELENSEFVQDYILQIHSPILKIATSVDWQTPHVMVKAAFPLNVTADMATYEMPCGAIARSTNPQTPAEKAQWEVPGLHWADLTENMPKMPKIASETVAHQEEKDTYGVSLLNDCKYGYDAQPNQLRLTLLRGSTWPDPNADFYHHKFTYGIYPHGGSWQQAKTVRRGYEFNQPLLVQLFDHFPELHSPISEKKLPSKGSFLDLSAENLILMAFKTTEDNYEAKQWILRCYECHGQATEIQLESDLGLKIDGSVDLLEQATPSVNLDIFPWQVRTFRIV</sequence>
<organism evidence="6">
    <name type="scientific">Planktothricoides raciborskii GIHE-MW2</name>
    <dbReference type="NCBI Taxonomy" id="2792601"/>
    <lineage>
        <taxon>Bacteria</taxon>
        <taxon>Bacillati</taxon>
        <taxon>Cyanobacteriota</taxon>
        <taxon>Cyanophyceae</taxon>
        <taxon>Oscillatoriophycideae</taxon>
        <taxon>Oscillatoriales</taxon>
        <taxon>Oscillatoriaceae</taxon>
        <taxon>Planktothricoides</taxon>
    </lineage>
</organism>
<dbReference type="Pfam" id="PF09261">
    <property type="entry name" value="Alpha-mann_mid"/>
    <property type="match status" value="1"/>
</dbReference>
<dbReference type="SMART" id="SM00872">
    <property type="entry name" value="Alpha-mann_mid"/>
    <property type="match status" value="1"/>
</dbReference>
<dbReference type="FunFam" id="1.20.1270.50:FF:000004">
    <property type="entry name" value="alpha-mannosidase 2C1 isoform X1"/>
    <property type="match status" value="1"/>
</dbReference>
<dbReference type="PANTHER" id="PTHR46017:SF1">
    <property type="entry name" value="ALPHA-MANNOSIDASE 2C1"/>
    <property type="match status" value="1"/>
</dbReference>